<proteinExistence type="predicted"/>
<gene>
    <name evidence="1" type="ORF">DEM27_08985</name>
</gene>
<name>A0A2U2DT96_9HYPH</name>
<comment type="caution">
    <text evidence="1">The sequence shown here is derived from an EMBL/GenBank/DDBJ whole genome shotgun (WGS) entry which is preliminary data.</text>
</comment>
<sequence length="89" mass="9611">MTQVVTVSANTAAYAMEALKPAQRVARKQYVQEAVRTFEATANEGVDETDSIPDVIRTASAELSMMNFGDNQPQASVQEAIDAYRRAGG</sequence>
<evidence type="ECO:0000313" key="1">
    <source>
        <dbReference type="EMBL" id="PWE56512.1"/>
    </source>
</evidence>
<dbReference type="RefSeq" id="WP_109457887.1">
    <property type="nucleotide sequence ID" value="NZ_QFBC01000003.1"/>
</dbReference>
<dbReference type="OrthoDB" id="8373739at2"/>
<keyword evidence="2" id="KW-1185">Reference proteome</keyword>
<dbReference type="Proteomes" id="UP000245252">
    <property type="component" value="Unassembled WGS sequence"/>
</dbReference>
<dbReference type="EMBL" id="QFBC01000003">
    <property type="protein sequence ID" value="PWE56512.1"/>
    <property type="molecule type" value="Genomic_DNA"/>
</dbReference>
<organism evidence="1 2">
    <name type="scientific">Metarhizobium album</name>
    <dbReference type="NCBI Taxonomy" id="2182425"/>
    <lineage>
        <taxon>Bacteria</taxon>
        <taxon>Pseudomonadati</taxon>
        <taxon>Pseudomonadota</taxon>
        <taxon>Alphaproteobacteria</taxon>
        <taxon>Hyphomicrobiales</taxon>
        <taxon>Rhizobiaceae</taxon>
        <taxon>Metarhizobium</taxon>
    </lineage>
</organism>
<protein>
    <submittedName>
        <fullName evidence="1">Uncharacterized protein</fullName>
    </submittedName>
</protein>
<evidence type="ECO:0000313" key="2">
    <source>
        <dbReference type="Proteomes" id="UP000245252"/>
    </source>
</evidence>
<accession>A0A2U2DT96</accession>
<dbReference type="AlphaFoldDB" id="A0A2U2DT96"/>
<reference evidence="1 2" key="1">
    <citation type="submission" date="2018-05" db="EMBL/GenBank/DDBJ databases">
        <title>The draft genome of strain NS-104.</title>
        <authorList>
            <person name="Hang P."/>
            <person name="Jiang J."/>
        </authorList>
    </citation>
    <scope>NUCLEOTIDE SEQUENCE [LARGE SCALE GENOMIC DNA]</scope>
    <source>
        <strain evidence="1 2">NS-104</strain>
    </source>
</reference>